<keyword evidence="1" id="KW-0430">Lectin</keyword>
<feature type="compositionally biased region" description="Polar residues" evidence="3">
    <location>
        <begin position="1"/>
        <end position="16"/>
    </location>
</feature>
<dbReference type="EMBL" id="GG666621">
    <property type="protein sequence ID" value="EEN48106.1"/>
    <property type="molecule type" value="Genomic_DNA"/>
</dbReference>
<proteinExistence type="predicted"/>
<keyword evidence="4" id="KW-1133">Transmembrane helix</keyword>
<keyword evidence="2" id="KW-0175">Coiled coil</keyword>
<evidence type="ECO:0000256" key="1">
    <source>
        <dbReference type="ARBA" id="ARBA00022734"/>
    </source>
</evidence>
<sequence length="204" mass="22368">MSTGQQQSRTGDTSSDTRPKQPRTRANAAANVPFNLMGSSSSTDTTPTQSQTDFRSMADAAARIPNVLYLSGTDIDKAYFGGRYIRGRGLWSFFRSHRSCIAASIAVLLSLVAVGLAPLTFINKEDILTTVDALKRDLSNISQLSVTVDALKRDKKDMAIAVDTLKRDLDGISQLTIAFDALKRDLDNERNRTAILEQHLQEMA</sequence>
<feature type="region of interest" description="Disordered" evidence="3">
    <location>
        <begin position="1"/>
        <end position="51"/>
    </location>
</feature>
<dbReference type="PANTHER" id="PTHR22799:SF6">
    <property type="entry name" value="C-TYPE LECTIN DOMAIN FAMILY 4 MEMBER M-LIKE"/>
    <property type="match status" value="1"/>
</dbReference>
<evidence type="ECO:0000256" key="2">
    <source>
        <dbReference type="SAM" id="Coils"/>
    </source>
</evidence>
<gene>
    <name evidence="5" type="ORF">BRAFLDRAFT_84964</name>
</gene>
<protein>
    <submittedName>
        <fullName evidence="5">Uncharacterized protein</fullName>
    </submittedName>
</protein>
<accession>C3ZGV9</accession>
<dbReference type="GO" id="GO:0030246">
    <property type="term" value="F:carbohydrate binding"/>
    <property type="evidence" value="ECO:0007669"/>
    <property type="project" value="UniProtKB-KW"/>
</dbReference>
<evidence type="ECO:0000313" key="5">
    <source>
        <dbReference type="EMBL" id="EEN48106.1"/>
    </source>
</evidence>
<organism>
    <name type="scientific">Branchiostoma floridae</name>
    <name type="common">Florida lancelet</name>
    <name type="synonym">Amphioxus</name>
    <dbReference type="NCBI Taxonomy" id="7739"/>
    <lineage>
        <taxon>Eukaryota</taxon>
        <taxon>Metazoa</taxon>
        <taxon>Chordata</taxon>
        <taxon>Cephalochordata</taxon>
        <taxon>Leptocardii</taxon>
        <taxon>Amphioxiformes</taxon>
        <taxon>Branchiostomatidae</taxon>
        <taxon>Branchiostoma</taxon>
    </lineage>
</organism>
<keyword evidence="4" id="KW-0812">Transmembrane</keyword>
<feature type="coiled-coil region" evidence="2">
    <location>
        <begin position="148"/>
        <end position="199"/>
    </location>
</feature>
<dbReference type="InterPro" id="IPR051663">
    <property type="entry name" value="CLec_Tetranectin-domain"/>
</dbReference>
<dbReference type="PANTHER" id="PTHR22799">
    <property type="entry name" value="TETRANECTIN-RELATED"/>
    <property type="match status" value="1"/>
</dbReference>
<feature type="compositionally biased region" description="Low complexity" evidence="3">
    <location>
        <begin position="39"/>
        <end position="51"/>
    </location>
</feature>
<reference evidence="5" key="1">
    <citation type="journal article" date="2008" name="Nature">
        <title>The amphioxus genome and the evolution of the chordate karyotype.</title>
        <authorList>
            <consortium name="US DOE Joint Genome Institute (JGI-PGF)"/>
            <person name="Putnam N.H."/>
            <person name="Butts T."/>
            <person name="Ferrier D.E.K."/>
            <person name="Furlong R.F."/>
            <person name="Hellsten U."/>
            <person name="Kawashima T."/>
            <person name="Robinson-Rechavi M."/>
            <person name="Shoguchi E."/>
            <person name="Terry A."/>
            <person name="Yu J.-K."/>
            <person name="Benito-Gutierrez E.L."/>
            <person name="Dubchak I."/>
            <person name="Garcia-Fernandez J."/>
            <person name="Gibson-Brown J.J."/>
            <person name="Grigoriev I.V."/>
            <person name="Horton A.C."/>
            <person name="de Jong P.J."/>
            <person name="Jurka J."/>
            <person name="Kapitonov V.V."/>
            <person name="Kohara Y."/>
            <person name="Kuroki Y."/>
            <person name="Lindquist E."/>
            <person name="Lucas S."/>
            <person name="Osoegawa K."/>
            <person name="Pennacchio L.A."/>
            <person name="Salamov A.A."/>
            <person name="Satou Y."/>
            <person name="Sauka-Spengler T."/>
            <person name="Schmutz J."/>
            <person name="Shin-I T."/>
            <person name="Toyoda A."/>
            <person name="Bronner-Fraser M."/>
            <person name="Fujiyama A."/>
            <person name="Holland L.Z."/>
            <person name="Holland P.W.H."/>
            <person name="Satoh N."/>
            <person name="Rokhsar D.S."/>
        </authorList>
    </citation>
    <scope>NUCLEOTIDE SEQUENCE [LARGE SCALE GENOMIC DNA]</scope>
    <source>
        <strain evidence="5">S238N-H82</strain>
        <tissue evidence="5">Testes</tissue>
    </source>
</reference>
<evidence type="ECO:0000256" key="3">
    <source>
        <dbReference type="SAM" id="MobiDB-lite"/>
    </source>
</evidence>
<dbReference type="InParanoid" id="C3ZGV9"/>
<evidence type="ECO:0000256" key="4">
    <source>
        <dbReference type="SAM" id="Phobius"/>
    </source>
</evidence>
<feature type="transmembrane region" description="Helical" evidence="4">
    <location>
        <begin position="100"/>
        <end position="121"/>
    </location>
</feature>
<keyword evidence="4" id="KW-0472">Membrane</keyword>
<dbReference type="AlphaFoldDB" id="C3ZGV9"/>
<name>C3ZGV9_BRAFL</name>